<dbReference type="EMBL" id="JARQZJ010000095">
    <property type="protein sequence ID" value="KAK9885149.1"/>
    <property type="molecule type" value="Genomic_DNA"/>
</dbReference>
<protein>
    <recommendedName>
        <fullName evidence="2">HTH psq-type domain-containing protein</fullName>
    </recommendedName>
</protein>
<dbReference type="Proteomes" id="UP001431783">
    <property type="component" value="Unassembled WGS sequence"/>
</dbReference>
<dbReference type="GO" id="GO:0005634">
    <property type="term" value="C:nucleus"/>
    <property type="evidence" value="ECO:0007669"/>
    <property type="project" value="UniProtKB-SubCell"/>
</dbReference>
<keyword evidence="4" id="KW-1185">Reference proteome</keyword>
<feature type="domain" description="HTH psq-type" evidence="2">
    <location>
        <begin position="15"/>
        <end position="49"/>
    </location>
</feature>
<dbReference type="Gene3D" id="1.10.10.60">
    <property type="entry name" value="Homeodomain-like"/>
    <property type="match status" value="1"/>
</dbReference>
<comment type="subcellular location">
    <subcellularLocation>
        <location evidence="1">Nucleus</location>
    </subcellularLocation>
</comment>
<evidence type="ECO:0000259" key="2">
    <source>
        <dbReference type="Pfam" id="PF05225"/>
    </source>
</evidence>
<evidence type="ECO:0000256" key="1">
    <source>
        <dbReference type="ARBA" id="ARBA00004123"/>
    </source>
</evidence>
<gene>
    <name evidence="3" type="ORF">WA026_010660</name>
</gene>
<reference evidence="3 4" key="1">
    <citation type="submission" date="2023-03" db="EMBL/GenBank/DDBJ databases">
        <title>Genome insight into feeding habits of ladybird beetles.</title>
        <authorList>
            <person name="Li H.-S."/>
            <person name="Huang Y.-H."/>
            <person name="Pang H."/>
        </authorList>
    </citation>
    <scope>NUCLEOTIDE SEQUENCE [LARGE SCALE GENOMIC DNA]</scope>
    <source>
        <strain evidence="3">SYSU_2023b</strain>
        <tissue evidence="3">Whole body</tissue>
    </source>
</reference>
<comment type="caution">
    <text evidence="3">The sequence shown here is derived from an EMBL/GenBank/DDBJ whole genome shotgun (WGS) entry which is preliminary data.</text>
</comment>
<name>A0AAW1UZZ5_9CUCU</name>
<accession>A0AAW1UZZ5</accession>
<sequence>MEEKTETGEWSTISMKTAIDKVLSKEMSYKKAASKYRVPQTTLERYVKKIKEDGEGTIGVSLGPKKPLFTTKEKDEIVAYLKHMEERLFGLTTLDLRRLAYQLVVRNGKAHNFNTDEQMSGVD</sequence>
<dbReference type="AlphaFoldDB" id="A0AAW1UZZ5"/>
<dbReference type="Pfam" id="PF05225">
    <property type="entry name" value="HTH_psq"/>
    <property type="match status" value="1"/>
</dbReference>
<evidence type="ECO:0000313" key="3">
    <source>
        <dbReference type="EMBL" id="KAK9885149.1"/>
    </source>
</evidence>
<evidence type="ECO:0000313" key="4">
    <source>
        <dbReference type="Proteomes" id="UP001431783"/>
    </source>
</evidence>
<dbReference type="SUPFAM" id="SSF46689">
    <property type="entry name" value="Homeodomain-like"/>
    <property type="match status" value="1"/>
</dbReference>
<dbReference type="InterPro" id="IPR007889">
    <property type="entry name" value="HTH_Psq"/>
</dbReference>
<dbReference type="GO" id="GO:0003677">
    <property type="term" value="F:DNA binding"/>
    <property type="evidence" value="ECO:0007669"/>
    <property type="project" value="InterPro"/>
</dbReference>
<proteinExistence type="predicted"/>
<dbReference type="InterPro" id="IPR009057">
    <property type="entry name" value="Homeodomain-like_sf"/>
</dbReference>
<organism evidence="3 4">
    <name type="scientific">Henosepilachna vigintioctopunctata</name>
    <dbReference type="NCBI Taxonomy" id="420089"/>
    <lineage>
        <taxon>Eukaryota</taxon>
        <taxon>Metazoa</taxon>
        <taxon>Ecdysozoa</taxon>
        <taxon>Arthropoda</taxon>
        <taxon>Hexapoda</taxon>
        <taxon>Insecta</taxon>
        <taxon>Pterygota</taxon>
        <taxon>Neoptera</taxon>
        <taxon>Endopterygota</taxon>
        <taxon>Coleoptera</taxon>
        <taxon>Polyphaga</taxon>
        <taxon>Cucujiformia</taxon>
        <taxon>Coccinelloidea</taxon>
        <taxon>Coccinellidae</taxon>
        <taxon>Epilachninae</taxon>
        <taxon>Epilachnini</taxon>
        <taxon>Henosepilachna</taxon>
    </lineage>
</organism>